<evidence type="ECO:0000313" key="3">
    <source>
        <dbReference type="Proteomes" id="UP001529510"/>
    </source>
</evidence>
<sequence>VQLIQGKNATPTPTSPTSPTAPTPAAMSPGEELQMTWTDETEKVNNPAVANPESIKDLFNMKP</sequence>
<protein>
    <submittedName>
        <fullName evidence="2">Uncharacterized protein</fullName>
    </submittedName>
</protein>
<comment type="caution">
    <text evidence="2">The sequence shown here is derived from an EMBL/GenBank/DDBJ whole genome shotgun (WGS) entry which is preliminary data.</text>
</comment>
<reference evidence="2 3" key="1">
    <citation type="submission" date="2024-05" db="EMBL/GenBank/DDBJ databases">
        <title>Genome sequencing and assembly of Indian major carp, Cirrhinus mrigala (Hamilton, 1822).</title>
        <authorList>
            <person name="Mohindra V."/>
            <person name="Chowdhury L.M."/>
            <person name="Lal K."/>
            <person name="Jena J.K."/>
        </authorList>
    </citation>
    <scope>NUCLEOTIDE SEQUENCE [LARGE SCALE GENOMIC DNA]</scope>
    <source>
        <strain evidence="2">CM1030</strain>
        <tissue evidence="2">Blood</tissue>
    </source>
</reference>
<feature type="non-terminal residue" evidence="2">
    <location>
        <position position="63"/>
    </location>
</feature>
<organism evidence="2 3">
    <name type="scientific">Cirrhinus mrigala</name>
    <name type="common">Mrigala</name>
    <dbReference type="NCBI Taxonomy" id="683832"/>
    <lineage>
        <taxon>Eukaryota</taxon>
        <taxon>Metazoa</taxon>
        <taxon>Chordata</taxon>
        <taxon>Craniata</taxon>
        <taxon>Vertebrata</taxon>
        <taxon>Euteleostomi</taxon>
        <taxon>Actinopterygii</taxon>
        <taxon>Neopterygii</taxon>
        <taxon>Teleostei</taxon>
        <taxon>Ostariophysi</taxon>
        <taxon>Cypriniformes</taxon>
        <taxon>Cyprinidae</taxon>
        <taxon>Labeoninae</taxon>
        <taxon>Labeonini</taxon>
        <taxon>Cirrhinus</taxon>
    </lineage>
</organism>
<keyword evidence="3" id="KW-1185">Reference proteome</keyword>
<name>A0ABD0QK37_CIRMR</name>
<feature type="non-terminal residue" evidence="2">
    <location>
        <position position="1"/>
    </location>
</feature>
<feature type="compositionally biased region" description="Pro residues" evidence="1">
    <location>
        <begin position="13"/>
        <end position="22"/>
    </location>
</feature>
<dbReference type="Proteomes" id="UP001529510">
    <property type="component" value="Unassembled WGS sequence"/>
</dbReference>
<evidence type="ECO:0000256" key="1">
    <source>
        <dbReference type="SAM" id="MobiDB-lite"/>
    </source>
</evidence>
<proteinExistence type="predicted"/>
<dbReference type="EMBL" id="JAMKFB020000008">
    <property type="protein sequence ID" value="KAL0186585.1"/>
    <property type="molecule type" value="Genomic_DNA"/>
</dbReference>
<accession>A0ABD0QK37</accession>
<evidence type="ECO:0000313" key="2">
    <source>
        <dbReference type="EMBL" id="KAL0186585.1"/>
    </source>
</evidence>
<feature type="region of interest" description="Disordered" evidence="1">
    <location>
        <begin position="1"/>
        <end position="63"/>
    </location>
</feature>
<dbReference type="AlphaFoldDB" id="A0ABD0QK37"/>
<gene>
    <name evidence="2" type="ORF">M9458_018255</name>
</gene>